<dbReference type="InterPro" id="IPR011990">
    <property type="entry name" value="TPR-like_helical_dom_sf"/>
</dbReference>
<dbReference type="SUPFAM" id="SSF48452">
    <property type="entry name" value="TPR-like"/>
    <property type="match status" value="1"/>
</dbReference>
<dbReference type="GO" id="GO:0000160">
    <property type="term" value="P:phosphorelay signal transduction system"/>
    <property type="evidence" value="ECO:0007669"/>
    <property type="project" value="InterPro"/>
</dbReference>
<dbReference type="InterPro" id="IPR001867">
    <property type="entry name" value="OmpR/PhoB-type_DNA-bd"/>
</dbReference>
<organism evidence="7 8">
    <name type="scientific">Asanoa ferruginea</name>
    <dbReference type="NCBI Taxonomy" id="53367"/>
    <lineage>
        <taxon>Bacteria</taxon>
        <taxon>Bacillati</taxon>
        <taxon>Actinomycetota</taxon>
        <taxon>Actinomycetes</taxon>
        <taxon>Micromonosporales</taxon>
        <taxon>Micromonosporaceae</taxon>
        <taxon>Asanoa</taxon>
    </lineage>
</organism>
<dbReference type="Gene3D" id="1.25.40.10">
    <property type="entry name" value="Tetratricopeptide repeat domain"/>
    <property type="match status" value="1"/>
</dbReference>
<evidence type="ECO:0000256" key="1">
    <source>
        <dbReference type="ARBA" id="ARBA00005820"/>
    </source>
</evidence>
<dbReference type="InterPro" id="IPR016032">
    <property type="entry name" value="Sig_transdc_resp-reg_C-effctor"/>
</dbReference>
<dbReference type="Pfam" id="PF03704">
    <property type="entry name" value="BTAD"/>
    <property type="match status" value="1"/>
</dbReference>
<dbReference type="SMART" id="SM00862">
    <property type="entry name" value="Trans_reg_C"/>
    <property type="match status" value="1"/>
</dbReference>
<evidence type="ECO:0000313" key="7">
    <source>
        <dbReference type="EMBL" id="REG01364.1"/>
    </source>
</evidence>
<evidence type="ECO:0000259" key="6">
    <source>
        <dbReference type="PROSITE" id="PS51755"/>
    </source>
</evidence>
<keyword evidence="3 5" id="KW-0238">DNA-binding</keyword>
<dbReference type="GO" id="GO:0006355">
    <property type="term" value="P:regulation of DNA-templated transcription"/>
    <property type="evidence" value="ECO:0007669"/>
    <property type="project" value="InterPro"/>
</dbReference>
<feature type="DNA-binding region" description="OmpR/PhoB-type" evidence="5">
    <location>
        <begin position="1"/>
        <end position="94"/>
    </location>
</feature>
<dbReference type="EMBL" id="QUMQ01000001">
    <property type="protein sequence ID" value="REG01364.1"/>
    <property type="molecule type" value="Genomic_DNA"/>
</dbReference>
<evidence type="ECO:0000256" key="3">
    <source>
        <dbReference type="ARBA" id="ARBA00023125"/>
    </source>
</evidence>
<proteinExistence type="inferred from homology"/>
<comment type="caution">
    <text evidence="7">The sequence shown here is derived from an EMBL/GenBank/DDBJ whole genome shotgun (WGS) entry which is preliminary data.</text>
</comment>
<dbReference type="Gene3D" id="1.10.10.10">
    <property type="entry name" value="Winged helix-like DNA-binding domain superfamily/Winged helix DNA-binding domain"/>
    <property type="match status" value="1"/>
</dbReference>
<evidence type="ECO:0000256" key="4">
    <source>
        <dbReference type="ARBA" id="ARBA00023163"/>
    </source>
</evidence>
<dbReference type="InterPro" id="IPR036388">
    <property type="entry name" value="WH-like_DNA-bd_sf"/>
</dbReference>
<dbReference type="PROSITE" id="PS51755">
    <property type="entry name" value="OMPR_PHOB"/>
    <property type="match status" value="1"/>
</dbReference>
<keyword evidence="4" id="KW-0804">Transcription</keyword>
<name>A0A3D9ZYV9_9ACTN</name>
<dbReference type="SUPFAM" id="SSF46894">
    <property type="entry name" value="C-terminal effector domain of the bipartite response regulators"/>
    <property type="match status" value="1"/>
</dbReference>
<reference evidence="7 8" key="1">
    <citation type="submission" date="2018-08" db="EMBL/GenBank/DDBJ databases">
        <title>Sequencing the genomes of 1000 actinobacteria strains.</title>
        <authorList>
            <person name="Klenk H.-P."/>
        </authorList>
    </citation>
    <scope>NUCLEOTIDE SEQUENCE [LARGE SCALE GENOMIC DNA]</scope>
    <source>
        <strain evidence="7 8">DSM 44099</strain>
    </source>
</reference>
<dbReference type="Pfam" id="PF00486">
    <property type="entry name" value="Trans_reg_C"/>
    <property type="match status" value="1"/>
</dbReference>
<dbReference type="OrthoDB" id="3208838at2"/>
<dbReference type="InterPro" id="IPR005158">
    <property type="entry name" value="BTAD"/>
</dbReference>
<evidence type="ECO:0000313" key="8">
    <source>
        <dbReference type="Proteomes" id="UP000256913"/>
    </source>
</evidence>
<keyword evidence="2" id="KW-0805">Transcription regulation</keyword>
<dbReference type="PANTHER" id="PTHR35807">
    <property type="entry name" value="TRANSCRIPTIONAL REGULATOR REDD-RELATED"/>
    <property type="match status" value="1"/>
</dbReference>
<dbReference type="PANTHER" id="PTHR35807:SF1">
    <property type="entry name" value="TRANSCRIPTIONAL REGULATOR REDD"/>
    <property type="match status" value="1"/>
</dbReference>
<comment type="similarity">
    <text evidence="1">Belongs to the AfsR/DnrI/RedD regulatory family.</text>
</comment>
<dbReference type="GO" id="GO:0003677">
    <property type="term" value="F:DNA binding"/>
    <property type="evidence" value="ECO:0007669"/>
    <property type="project" value="UniProtKB-UniRule"/>
</dbReference>
<dbReference type="InterPro" id="IPR051677">
    <property type="entry name" value="AfsR-DnrI-RedD_regulator"/>
</dbReference>
<keyword evidence="8" id="KW-1185">Reference proteome</keyword>
<evidence type="ECO:0000256" key="5">
    <source>
        <dbReference type="PROSITE-ProRule" id="PRU01091"/>
    </source>
</evidence>
<dbReference type="RefSeq" id="WP_116073570.1">
    <property type="nucleotide sequence ID" value="NZ_BONB01000012.1"/>
</dbReference>
<feature type="domain" description="OmpR/PhoB-type" evidence="6">
    <location>
        <begin position="1"/>
        <end position="94"/>
    </location>
</feature>
<dbReference type="SMART" id="SM01043">
    <property type="entry name" value="BTAD"/>
    <property type="match status" value="1"/>
</dbReference>
<gene>
    <name evidence="7" type="ORF">DFJ67_7447</name>
</gene>
<dbReference type="AlphaFoldDB" id="A0A3D9ZYV9"/>
<dbReference type="Proteomes" id="UP000256913">
    <property type="component" value="Unassembled WGS sequence"/>
</dbReference>
<accession>A0A3D9ZYV9</accession>
<evidence type="ECO:0000256" key="2">
    <source>
        <dbReference type="ARBA" id="ARBA00023015"/>
    </source>
</evidence>
<sequence length="281" mass="30217">MRIALLGPLRVQAAGVPLEVRGLRARRAIALLALNAGRPVALTQLVDTLWPDDPPATFREQVYNCVAGLRRTLGTRPRPEVDVVRTGGGYALTIDADRVDALAFEAALRVAAARASAGDRAGATTVLRSGLRLWRGEALEGVVDGPLGFAATRLDRLRGEAWEKLFELEMGVRRDPGLIAEMSAVAERYPLREGLTCQLGTVLWQAGRAAQALEVCREHRRRVLAEFGVDAGPAVRDLETRIRAAGPPAGVDRLIADVEVLLAEVRGLLTKAARCPACRTG</sequence>
<protein>
    <submittedName>
        <fullName evidence="7">DNA-binding SARP family transcriptional activator</fullName>
    </submittedName>
</protein>